<comment type="caution">
    <text evidence="1">The sequence shown here is derived from an EMBL/GenBank/DDBJ whole genome shotgun (WGS) entry which is preliminary data.</text>
</comment>
<proteinExistence type="predicted"/>
<reference evidence="2" key="1">
    <citation type="journal article" date="2023" name="Nat. Plants">
        <title>Single-cell RNA sequencing provides a high-resolution roadmap for understanding the multicellular compartmentation of specialized metabolism.</title>
        <authorList>
            <person name="Sun S."/>
            <person name="Shen X."/>
            <person name="Li Y."/>
            <person name="Li Y."/>
            <person name="Wang S."/>
            <person name="Li R."/>
            <person name="Zhang H."/>
            <person name="Shen G."/>
            <person name="Guo B."/>
            <person name="Wei J."/>
            <person name="Xu J."/>
            <person name="St-Pierre B."/>
            <person name="Chen S."/>
            <person name="Sun C."/>
        </authorList>
    </citation>
    <scope>NUCLEOTIDE SEQUENCE [LARGE SCALE GENOMIC DNA]</scope>
</reference>
<evidence type="ECO:0000313" key="2">
    <source>
        <dbReference type="Proteomes" id="UP001060085"/>
    </source>
</evidence>
<sequence length="106" mass="12718">MKYIEHLREETRVPSVSFSLYTRYQCYRRKNYEENMRNTMKTIIIVLILMKDITLVLTKMIVMNGGGIQRDMHEFLEDSSPRVKARRMVLGRLVGFHYKYPIMPQV</sequence>
<accession>A0ACC0BWG3</accession>
<dbReference type="EMBL" id="CM044702">
    <property type="protein sequence ID" value="KAI5677011.1"/>
    <property type="molecule type" value="Genomic_DNA"/>
</dbReference>
<name>A0ACC0BWG3_CATRO</name>
<organism evidence="1 2">
    <name type="scientific">Catharanthus roseus</name>
    <name type="common">Madagascar periwinkle</name>
    <name type="synonym">Vinca rosea</name>
    <dbReference type="NCBI Taxonomy" id="4058"/>
    <lineage>
        <taxon>Eukaryota</taxon>
        <taxon>Viridiplantae</taxon>
        <taxon>Streptophyta</taxon>
        <taxon>Embryophyta</taxon>
        <taxon>Tracheophyta</taxon>
        <taxon>Spermatophyta</taxon>
        <taxon>Magnoliopsida</taxon>
        <taxon>eudicotyledons</taxon>
        <taxon>Gunneridae</taxon>
        <taxon>Pentapetalae</taxon>
        <taxon>asterids</taxon>
        <taxon>lamiids</taxon>
        <taxon>Gentianales</taxon>
        <taxon>Apocynaceae</taxon>
        <taxon>Rauvolfioideae</taxon>
        <taxon>Vinceae</taxon>
        <taxon>Catharanthinae</taxon>
        <taxon>Catharanthus</taxon>
    </lineage>
</organism>
<dbReference type="Proteomes" id="UP001060085">
    <property type="component" value="Linkage Group LG02"/>
</dbReference>
<protein>
    <submittedName>
        <fullName evidence="1">Uncharacterized protein</fullName>
    </submittedName>
</protein>
<keyword evidence="2" id="KW-1185">Reference proteome</keyword>
<evidence type="ECO:0000313" key="1">
    <source>
        <dbReference type="EMBL" id="KAI5677011.1"/>
    </source>
</evidence>
<gene>
    <name evidence="1" type="ORF">M9H77_07961</name>
</gene>